<keyword evidence="4 6" id="KW-0547">Nucleotide-binding</keyword>
<comment type="caution">
    <text evidence="7">The sequence shown here is derived from an EMBL/GenBank/DDBJ whole genome shotgun (WGS) entry which is preliminary data.</text>
</comment>
<dbReference type="HAMAP" id="MF_01543">
    <property type="entry name" value="FTHFS"/>
    <property type="match status" value="1"/>
</dbReference>
<dbReference type="Gene3D" id="3.40.50.300">
    <property type="entry name" value="P-loop containing nucleotide triphosphate hydrolases"/>
    <property type="match status" value="1"/>
</dbReference>
<dbReference type="InterPro" id="IPR027417">
    <property type="entry name" value="P-loop_NTPase"/>
</dbReference>
<dbReference type="Proteomes" id="UP000177905">
    <property type="component" value="Unassembled WGS sequence"/>
</dbReference>
<dbReference type="AlphaFoldDB" id="A0A1F4S697"/>
<comment type="catalytic activity">
    <reaction evidence="6">
        <text>(6S)-5,6,7,8-tetrahydrofolate + formate + ATP = (6R)-10-formyltetrahydrofolate + ADP + phosphate</text>
        <dbReference type="Rhea" id="RHEA:20221"/>
        <dbReference type="ChEBI" id="CHEBI:15740"/>
        <dbReference type="ChEBI" id="CHEBI:30616"/>
        <dbReference type="ChEBI" id="CHEBI:43474"/>
        <dbReference type="ChEBI" id="CHEBI:57453"/>
        <dbReference type="ChEBI" id="CHEBI:195366"/>
        <dbReference type="ChEBI" id="CHEBI:456216"/>
        <dbReference type="EC" id="6.3.4.3"/>
    </reaction>
</comment>
<evidence type="ECO:0000256" key="6">
    <source>
        <dbReference type="HAMAP-Rule" id="MF_01543"/>
    </source>
</evidence>
<evidence type="ECO:0000256" key="2">
    <source>
        <dbReference type="ARBA" id="ARBA00022563"/>
    </source>
</evidence>
<comment type="similarity">
    <text evidence="6">Belongs to the formate--tetrahydrofolate ligase family.</text>
</comment>
<dbReference type="GO" id="GO:0035999">
    <property type="term" value="P:tetrahydrofolate interconversion"/>
    <property type="evidence" value="ECO:0007669"/>
    <property type="project" value="UniProtKB-UniRule"/>
</dbReference>
<keyword evidence="2 6" id="KW-0554">One-carbon metabolism</keyword>
<dbReference type="UniPathway" id="UPA00193"/>
<evidence type="ECO:0000256" key="3">
    <source>
        <dbReference type="ARBA" id="ARBA00022598"/>
    </source>
</evidence>
<gene>
    <name evidence="6" type="primary">fhs</name>
    <name evidence="7" type="ORF">A2290_03210</name>
</gene>
<dbReference type="NCBIfam" id="NF010030">
    <property type="entry name" value="PRK13505.1"/>
    <property type="match status" value="1"/>
</dbReference>
<dbReference type="PROSITE" id="PS00721">
    <property type="entry name" value="FTHFS_1"/>
    <property type="match status" value="1"/>
</dbReference>
<comment type="pathway">
    <text evidence="1 6">One-carbon metabolism; tetrahydrofolate interconversion.</text>
</comment>
<reference evidence="7 8" key="1">
    <citation type="journal article" date="2016" name="Nat. Commun.">
        <title>Thousands of microbial genomes shed light on interconnected biogeochemical processes in an aquifer system.</title>
        <authorList>
            <person name="Anantharaman K."/>
            <person name="Brown C.T."/>
            <person name="Hug L.A."/>
            <person name="Sharon I."/>
            <person name="Castelle C.J."/>
            <person name="Probst A.J."/>
            <person name="Thomas B.C."/>
            <person name="Singh A."/>
            <person name="Wilkins M.J."/>
            <person name="Karaoz U."/>
            <person name="Brodie E.L."/>
            <person name="Williams K.H."/>
            <person name="Hubbard S.S."/>
            <person name="Banfield J.F."/>
        </authorList>
    </citation>
    <scope>NUCLEOTIDE SEQUENCE [LARGE SCALE GENOMIC DNA]</scope>
</reference>
<evidence type="ECO:0000313" key="8">
    <source>
        <dbReference type="Proteomes" id="UP000177905"/>
    </source>
</evidence>
<dbReference type="Gene3D" id="3.30.1510.10">
    <property type="entry name" value="Domain 2, N(10)-formyltetrahydrofolate synthetase"/>
    <property type="match status" value="1"/>
</dbReference>
<dbReference type="EC" id="6.3.4.3" evidence="6"/>
<keyword evidence="3 6" id="KW-0436">Ligase</keyword>
<sequence length="521" mass="57029">MKSDIEIAQESKIELIDRIAKRAGFKNEEIENYGKYKAKINLSALKRLQNKKDGKLILVTTITPTPQGEGKTTTVIGLAQGLKKIKKKTFICIREPSLGPVMGMKGGAAGGGYSQVLPMEEINLHFTGDIHNVTAAHNLLTAMIYNHIYQGNDLMLDENRIVWNRVMDMNDRALRGSFSITASSEIMAIMCLSENLTDMKNRLAQIVIGYKKNGEVALVYELKAQGAMALLLKDALKPNIVQSIEGIPAFVHGGPFANIAHGCNAMTATKLALKSADYVVTEAGFGSELGAEKFFDIKCRQGGLKPNAVVLVVTYQAYIVHGIENIKKHVETLRLFNLPFLIAINKKENDSDEILDELKGRCEKLGVDVVISDVWNRGGEGGITLAKAVLNACERKSELRYLYGLEESIDKKIEHIAQKAYGADGAIFSDKAKDDLKFLEKSGYSNLPVCIAKTQNSLSDDPKLCGRPCNYKIVVRELSPSAGAGFIVAYCGNIMTMPGLPKHPAAEKMDITEEGDIIGLF</sequence>
<evidence type="ECO:0000256" key="5">
    <source>
        <dbReference type="ARBA" id="ARBA00022840"/>
    </source>
</evidence>
<keyword evidence="5 6" id="KW-0067">ATP-binding</keyword>
<accession>A0A1F4S697</accession>
<dbReference type="FunFam" id="3.10.410.10:FF:000001">
    <property type="entry name" value="Putative formate--tetrahydrofolate ligase"/>
    <property type="match status" value="1"/>
</dbReference>
<dbReference type="InterPro" id="IPR020628">
    <property type="entry name" value="Formate_THF_ligase_CS"/>
</dbReference>
<evidence type="ECO:0000256" key="4">
    <source>
        <dbReference type="ARBA" id="ARBA00022741"/>
    </source>
</evidence>
<dbReference type="EMBL" id="MEUA01000023">
    <property type="protein sequence ID" value="OGC15263.1"/>
    <property type="molecule type" value="Genomic_DNA"/>
</dbReference>
<feature type="binding site" evidence="6">
    <location>
        <begin position="65"/>
        <end position="72"/>
    </location>
    <ligand>
        <name>ATP</name>
        <dbReference type="ChEBI" id="CHEBI:30616"/>
    </ligand>
</feature>
<evidence type="ECO:0000256" key="1">
    <source>
        <dbReference type="ARBA" id="ARBA00004777"/>
    </source>
</evidence>
<dbReference type="InterPro" id="IPR000559">
    <property type="entry name" value="Formate_THF_ligase"/>
</dbReference>
<protein>
    <recommendedName>
        <fullName evidence="6">Formate--tetrahydrofolate ligase</fullName>
        <ecNumber evidence="6">6.3.4.3</ecNumber>
    </recommendedName>
    <alternativeName>
        <fullName evidence="6">Formyltetrahydrofolate synthetase</fullName>
        <shortName evidence="6">FHS</shortName>
        <shortName evidence="6">FTHFS</shortName>
    </alternativeName>
</protein>
<dbReference type="SUPFAM" id="SSF52540">
    <property type="entry name" value="P-loop containing nucleoside triphosphate hydrolases"/>
    <property type="match status" value="1"/>
</dbReference>
<dbReference type="GO" id="GO:0004329">
    <property type="term" value="F:formate-tetrahydrofolate ligase activity"/>
    <property type="evidence" value="ECO:0007669"/>
    <property type="project" value="UniProtKB-UniRule"/>
</dbReference>
<dbReference type="Gene3D" id="3.10.410.10">
    <property type="entry name" value="Formyltetrahydrofolate synthetase, domain 3"/>
    <property type="match status" value="1"/>
</dbReference>
<organism evidence="7 8">
    <name type="scientific">candidate division WOR-1 bacterium RIFOXYB2_FULL_36_35</name>
    <dbReference type="NCBI Taxonomy" id="1802578"/>
    <lineage>
        <taxon>Bacteria</taxon>
        <taxon>Bacillati</taxon>
        <taxon>Saganbacteria</taxon>
    </lineage>
</organism>
<name>A0A1F4S697_UNCSA</name>
<dbReference type="Pfam" id="PF01268">
    <property type="entry name" value="FTHFS"/>
    <property type="match status" value="1"/>
</dbReference>
<evidence type="ECO:0000313" key="7">
    <source>
        <dbReference type="EMBL" id="OGC15263.1"/>
    </source>
</evidence>
<dbReference type="GO" id="GO:0005524">
    <property type="term" value="F:ATP binding"/>
    <property type="evidence" value="ECO:0007669"/>
    <property type="project" value="UniProtKB-UniRule"/>
</dbReference>
<proteinExistence type="inferred from homology"/>